<name>A0A840I2M6_9PROT</name>
<accession>A0A840I2M6</accession>
<dbReference type="Gene3D" id="3.90.550.10">
    <property type="entry name" value="Spore Coat Polysaccharide Biosynthesis Protein SpsA, Chain A"/>
    <property type="match status" value="2"/>
</dbReference>
<evidence type="ECO:0000259" key="1">
    <source>
        <dbReference type="Pfam" id="PF00535"/>
    </source>
</evidence>
<feature type="domain" description="Glycosyltransferase 2-like" evidence="1">
    <location>
        <begin position="267"/>
        <end position="427"/>
    </location>
</feature>
<evidence type="ECO:0000313" key="3">
    <source>
        <dbReference type="Proteomes" id="UP000563524"/>
    </source>
</evidence>
<dbReference type="SUPFAM" id="SSF53448">
    <property type="entry name" value="Nucleotide-diphospho-sugar transferases"/>
    <property type="match status" value="2"/>
</dbReference>
<sequence length="567" mass="61383">MIEGPFGGAAPARAAGLAATDAPFVLFLDADDLLGPDALRWLRDAVRSGSAAICAWQDLSLENEAWVTGPPRRDPRGWGQDDLSAWLTGWYCPPCAVLWSREAVAAAGGWADRQLVNDDGDLMMRALADGMTLHRAQGGVAYYREGTMPGATLSGQRLTAKGVADRLQILDGIEGRLRANGQLARYRTPLAHALKVVEADAKAAPDLVEEARQRRRVLGVKPFRLQAGQIARRGSARIQETLRPAPSRREVPLPAGATRALAVPSISVIIPTYNRPDATVRAIESALAQDPPPHEVLVVDDASTDRTAEAVSSLGHGRLQLLRQDRNQGVAAARNRGLREATGHAIGLLDSDDVWLPGKLAAQGSALATGPRDALTYTGAETIGADGGVQRFEPTTEGDLFQRLLHRNVMHGSGSSCVFTRNVTDTIGGFDTGLPANEDWDFLLRAARFFPVLAVPGAFVRYMDDAVAERRSRNVENDLAARAIMRRRYALDVAALGLRQLVTMEAARTRLGAEGRHAWLGRADVLTALALQPRNLRLYPWLGYMMLPSGLRARARRLDGKTEPRTV</sequence>
<dbReference type="PANTHER" id="PTHR43685">
    <property type="entry name" value="GLYCOSYLTRANSFERASE"/>
    <property type="match status" value="1"/>
</dbReference>
<organism evidence="2 3">
    <name type="scientific">Parvularcula dongshanensis</name>
    <dbReference type="NCBI Taxonomy" id="1173995"/>
    <lineage>
        <taxon>Bacteria</taxon>
        <taxon>Pseudomonadati</taxon>
        <taxon>Pseudomonadota</taxon>
        <taxon>Alphaproteobacteria</taxon>
        <taxon>Parvularculales</taxon>
        <taxon>Parvularculaceae</taxon>
        <taxon>Parvularcula</taxon>
    </lineage>
</organism>
<gene>
    <name evidence="2" type="ORF">GGQ59_001614</name>
</gene>
<dbReference type="InterPro" id="IPR050834">
    <property type="entry name" value="Glycosyltransf_2"/>
</dbReference>
<dbReference type="InterPro" id="IPR029044">
    <property type="entry name" value="Nucleotide-diphossugar_trans"/>
</dbReference>
<dbReference type="CDD" id="cd00761">
    <property type="entry name" value="Glyco_tranf_GTA_type"/>
    <property type="match status" value="1"/>
</dbReference>
<dbReference type="EMBL" id="JACHOB010000003">
    <property type="protein sequence ID" value="MBB4659089.1"/>
    <property type="molecule type" value="Genomic_DNA"/>
</dbReference>
<dbReference type="GO" id="GO:0016740">
    <property type="term" value="F:transferase activity"/>
    <property type="evidence" value="ECO:0007669"/>
    <property type="project" value="UniProtKB-KW"/>
</dbReference>
<proteinExistence type="predicted"/>
<keyword evidence="3" id="KW-1185">Reference proteome</keyword>
<protein>
    <submittedName>
        <fullName evidence="2">Glycosyltransferase involved in cell wall biosynthesis</fullName>
    </submittedName>
</protein>
<comment type="caution">
    <text evidence="2">The sequence shown here is derived from an EMBL/GenBank/DDBJ whole genome shotgun (WGS) entry which is preliminary data.</text>
</comment>
<dbReference type="PANTHER" id="PTHR43685:SF2">
    <property type="entry name" value="GLYCOSYLTRANSFERASE 2-LIKE DOMAIN-CONTAINING PROTEIN"/>
    <property type="match status" value="1"/>
</dbReference>
<dbReference type="Pfam" id="PF00535">
    <property type="entry name" value="Glycos_transf_2"/>
    <property type="match status" value="1"/>
</dbReference>
<reference evidence="2 3" key="1">
    <citation type="submission" date="2020-08" db="EMBL/GenBank/DDBJ databases">
        <title>Genomic Encyclopedia of Type Strains, Phase IV (KMG-IV): sequencing the most valuable type-strain genomes for metagenomic binning, comparative biology and taxonomic classification.</title>
        <authorList>
            <person name="Goeker M."/>
        </authorList>
    </citation>
    <scope>NUCLEOTIDE SEQUENCE [LARGE SCALE GENOMIC DNA]</scope>
    <source>
        <strain evidence="2 3">DSM 102850</strain>
    </source>
</reference>
<evidence type="ECO:0000313" key="2">
    <source>
        <dbReference type="EMBL" id="MBB4659089.1"/>
    </source>
</evidence>
<dbReference type="Proteomes" id="UP000563524">
    <property type="component" value="Unassembled WGS sequence"/>
</dbReference>
<dbReference type="AlphaFoldDB" id="A0A840I2M6"/>
<dbReference type="InterPro" id="IPR001173">
    <property type="entry name" value="Glyco_trans_2-like"/>
</dbReference>
<keyword evidence="2" id="KW-0808">Transferase</keyword>